<sequence>MTSPRALIGSVAALVVLLVLGLIAAYAIGARGHDKPGTESVSVSGSGKVTVVPDLLIVDLTVRVTQPTNAEALAEGNALQTKVTAALEKAGVAKKDIRTTGFSVNPHFIYDRDGEHQKGYDADHSIRVYARDLDTAGQIIGDAVTAGGNAVQIQNTRLTLSDKDAAMGEARAKAMKDAKTRAKAYADAAGRDLGKVVRITENTASAGYQPFAAADNLNSLKADGAAVPIEPGEQKISVNVSVVYGLD</sequence>
<reference evidence="1 2" key="1">
    <citation type="submission" date="2019-03" db="EMBL/GenBank/DDBJ databases">
        <authorList>
            <person name="Kim M.K.M."/>
        </authorList>
    </citation>
    <scope>NUCLEOTIDE SEQUENCE [LARGE SCALE GENOMIC DNA]</scope>
    <source>
        <strain evidence="1 2">18JY15-6</strain>
    </source>
</reference>
<protein>
    <submittedName>
        <fullName evidence="1">DUF541 domain-containing protein</fullName>
    </submittedName>
</protein>
<dbReference type="GO" id="GO:0006974">
    <property type="term" value="P:DNA damage response"/>
    <property type="evidence" value="ECO:0007669"/>
    <property type="project" value="TreeGrafter"/>
</dbReference>
<dbReference type="AlphaFoldDB" id="A0A4V6NB72"/>
<dbReference type="Proteomes" id="UP000295453">
    <property type="component" value="Unassembled WGS sequence"/>
</dbReference>
<gene>
    <name evidence="1" type="ORF">EPD65_13210</name>
</gene>
<comment type="caution">
    <text evidence="1">The sequence shown here is derived from an EMBL/GenBank/DDBJ whole genome shotgun (WGS) entry which is preliminary data.</text>
</comment>
<dbReference type="Gene3D" id="3.30.70.2970">
    <property type="entry name" value="Protein of unknown function (DUF541), domain 2"/>
    <property type="match status" value="1"/>
</dbReference>
<dbReference type="PANTHER" id="PTHR34387">
    <property type="entry name" value="SLR1258 PROTEIN"/>
    <property type="match status" value="1"/>
</dbReference>
<keyword evidence="2" id="KW-1185">Reference proteome</keyword>
<dbReference type="Gene3D" id="3.30.110.170">
    <property type="entry name" value="Protein of unknown function (DUF541), domain 1"/>
    <property type="match status" value="1"/>
</dbReference>
<dbReference type="InterPro" id="IPR052022">
    <property type="entry name" value="26kDa_periplasmic_antigen"/>
</dbReference>
<proteinExistence type="predicted"/>
<dbReference type="OrthoDB" id="5195768at2"/>
<organism evidence="1 2">
    <name type="scientific">Nocardioides jejuensis</name>
    <dbReference type="NCBI Taxonomy" id="2502782"/>
    <lineage>
        <taxon>Bacteria</taxon>
        <taxon>Bacillati</taxon>
        <taxon>Actinomycetota</taxon>
        <taxon>Actinomycetes</taxon>
        <taxon>Propionibacteriales</taxon>
        <taxon>Nocardioidaceae</taxon>
        <taxon>Nocardioides</taxon>
    </lineage>
</organism>
<dbReference type="PANTHER" id="PTHR34387:SF1">
    <property type="entry name" value="PERIPLASMIC IMMUNOGENIC PROTEIN"/>
    <property type="match status" value="1"/>
</dbReference>
<accession>A0A4V6NB72</accession>
<name>A0A4V6NB72_9ACTN</name>
<dbReference type="Pfam" id="PF04402">
    <property type="entry name" value="SIMPL"/>
    <property type="match status" value="1"/>
</dbReference>
<evidence type="ECO:0000313" key="2">
    <source>
        <dbReference type="Proteomes" id="UP000295453"/>
    </source>
</evidence>
<dbReference type="EMBL" id="SJZJ01000024">
    <property type="protein sequence ID" value="TCJ22292.1"/>
    <property type="molecule type" value="Genomic_DNA"/>
</dbReference>
<evidence type="ECO:0000313" key="1">
    <source>
        <dbReference type="EMBL" id="TCJ22292.1"/>
    </source>
</evidence>
<dbReference type="RefSeq" id="WP_131584883.1">
    <property type="nucleotide sequence ID" value="NZ_SJZJ01000024.1"/>
</dbReference>
<dbReference type="InterPro" id="IPR007497">
    <property type="entry name" value="SIMPL/DUF541"/>
</dbReference>